<sequence>MDSANSGSIQSSSGGDEEYDSRADSISALFHPTSSSSSAAAAAAAAAASLPPPPPSSSSSSSHHPNPSSFFDSFSFLDSSPLLPLDSSSSPWPPRPLRPSPVPTPDFPHLNSSLPRGPPIVQSSVQQPPENSTAIAAPPRSSKKRSRASRRAPTTVLTTDTSNFRAMVQEFTGIPSPPFGAASSPFSRSRFDLFHSSSSPSSLAPPYLLRPFPQKPPALASPNPSSSATTITAIIDALASTTNTISNAKASATIPITSAPASMPNSTPTNNNYQLPSPDPGLASQNQSLFNLQSQGPVINFQSLLTQKYTLPTAPPAFATRPQAVIPSPEFGSRELGLPPGLIRSEGVQSGWAGASGPDGGEQARLRPVVGGNDNGAQQRVSSCKFNYSGPGSSELNGEKGSEGVAARGEGMVDSWICSSD</sequence>
<protein>
    <recommendedName>
        <fullName evidence="2">VQ domain-containing protein</fullName>
    </recommendedName>
</protein>
<evidence type="ECO:0000313" key="3">
    <source>
        <dbReference type="Proteomes" id="UP000228380"/>
    </source>
</evidence>
<organism evidence="3 4">
    <name type="scientific">Phoenix dactylifera</name>
    <name type="common">Date palm</name>
    <dbReference type="NCBI Taxonomy" id="42345"/>
    <lineage>
        <taxon>Eukaryota</taxon>
        <taxon>Viridiplantae</taxon>
        <taxon>Streptophyta</taxon>
        <taxon>Embryophyta</taxon>
        <taxon>Tracheophyta</taxon>
        <taxon>Spermatophyta</taxon>
        <taxon>Magnoliopsida</taxon>
        <taxon>Liliopsida</taxon>
        <taxon>Arecaceae</taxon>
        <taxon>Coryphoideae</taxon>
        <taxon>Phoeniceae</taxon>
        <taxon>Phoenix</taxon>
    </lineage>
</organism>
<feature type="compositionally biased region" description="Low complexity" evidence="1">
    <location>
        <begin position="27"/>
        <end position="49"/>
    </location>
</feature>
<feature type="region of interest" description="Disordered" evidence="1">
    <location>
        <begin position="85"/>
        <end position="159"/>
    </location>
</feature>
<gene>
    <name evidence="4" type="primary">LOC120107366</name>
</gene>
<feature type="compositionally biased region" description="Low complexity" evidence="1">
    <location>
        <begin position="119"/>
        <end position="129"/>
    </location>
</feature>
<feature type="region of interest" description="Disordered" evidence="1">
    <location>
        <begin position="1"/>
        <end position="70"/>
    </location>
</feature>
<dbReference type="GeneID" id="120107366"/>
<evidence type="ECO:0000256" key="1">
    <source>
        <dbReference type="SAM" id="MobiDB-lite"/>
    </source>
</evidence>
<feature type="compositionally biased region" description="Pro residues" evidence="1">
    <location>
        <begin position="91"/>
        <end position="106"/>
    </location>
</feature>
<feature type="region of interest" description="Disordered" evidence="1">
    <location>
        <begin position="386"/>
        <end position="421"/>
    </location>
</feature>
<name>A0A8B8ZT53_PHODC</name>
<keyword evidence="3" id="KW-1185">Reference proteome</keyword>
<reference evidence="4" key="1">
    <citation type="submission" date="2025-08" db="UniProtKB">
        <authorList>
            <consortium name="RefSeq"/>
        </authorList>
    </citation>
    <scope>IDENTIFICATION</scope>
    <source>
        <tissue evidence="4">Young leaves</tissue>
    </source>
</reference>
<feature type="compositionally biased region" description="Low complexity" evidence="1">
    <location>
        <begin position="1"/>
        <end position="14"/>
    </location>
</feature>
<dbReference type="AlphaFoldDB" id="A0A8B8ZT53"/>
<dbReference type="Proteomes" id="UP000228380">
    <property type="component" value="Unplaced"/>
</dbReference>
<dbReference type="PANTHER" id="PTHR33179:SF4">
    <property type="entry name" value="VQ MOTIF-CONTAINING PROTEIN"/>
    <property type="match status" value="1"/>
</dbReference>
<dbReference type="InterPro" id="IPR008889">
    <property type="entry name" value="VQ"/>
</dbReference>
<proteinExistence type="predicted"/>
<evidence type="ECO:0000313" key="4">
    <source>
        <dbReference type="RefSeq" id="XP_038976552.1"/>
    </source>
</evidence>
<dbReference type="Pfam" id="PF05678">
    <property type="entry name" value="VQ"/>
    <property type="match status" value="1"/>
</dbReference>
<dbReference type="RefSeq" id="XP_038976552.1">
    <property type="nucleotide sequence ID" value="XM_039120624.1"/>
</dbReference>
<feature type="domain" description="VQ" evidence="2">
    <location>
        <begin position="151"/>
        <end position="178"/>
    </location>
</feature>
<evidence type="ECO:0000259" key="2">
    <source>
        <dbReference type="Pfam" id="PF05678"/>
    </source>
</evidence>
<dbReference type="InterPro" id="IPR039609">
    <property type="entry name" value="VQ_15/22"/>
</dbReference>
<dbReference type="KEGG" id="pda:120107366"/>
<accession>A0A8B8ZT53</accession>
<feature type="compositionally biased region" description="Low complexity" evidence="1">
    <location>
        <begin position="57"/>
        <end position="70"/>
    </location>
</feature>
<feature type="compositionally biased region" description="Polar residues" evidence="1">
    <location>
        <begin position="386"/>
        <end position="396"/>
    </location>
</feature>
<dbReference type="OrthoDB" id="780193at2759"/>
<dbReference type="PANTHER" id="PTHR33179">
    <property type="entry name" value="VQ MOTIF-CONTAINING PROTEIN"/>
    <property type="match status" value="1"/>
</dbReference>
<feature type="compositionally biased region" description="Basic residues" evidence="1">
    <location>
        <begin position="141"/>
        <end position="150"/>
    </location>
</feature>